<dbReference type="CDD" id="cd10966">
    <property type="entry name" value="CE4_yadE_5s"/>
    <property type="match status" value="1"/>
</dbReference>
<dbReference type="InterPro" id="IPR051398">
    <property type="entry name" value="Polysacch_Deacetylase"/>
</dbReference>
<evidence type="ECO:0000256" key="1">
    <source>
        <dbReference type="ARBA" id="ARBA00022729"/>
    </source>
</evidence>
<dbReference type="GO" id="GO:0005975">
    <property type="term" value="P:carbohydrate metabolic process"/>
    <property type="evidence" value="ECO:0007669"/>
    <property type="project" value="InterPro"/>
</dbReference>
<dbReference type="AlphaFoldDB" id="A0A0H3NTM3"/>
<dbReference type="SUPFAM" id="SSF88713">
    <property type="entry name" value="Glycoside hydrolase/deacetylase"/>
    <property type="match status" value="1"/>
</dbReference>
<evidence type="ECO:0000313" key="4">
    <source>
        <dbReference type="Proteomes" id="UP000008084"/>
    </source>
</evidence>
<protein>
    <submittedName>
        <fullName evidence="3">Polysaccharide deacetylase</fullName>
    </submittedName>
</protein>
<gene>
    <name evidence="3" type="ordered locus">Y11_39501</name>
</gene>
<dbReference type="Pfam" id="PF01522">
    <property type="entry name" value="Polysacc_deac_1"/>
    <property type="match status" value="1"/>
</dbReference>
<dbReference type="PANTHER" id="PTHR34216">
    <property type="match status" value="1"/>
</dbReference>
<dbReference type="PATRIC" id="fig|930944.6.peg.3929"/>
<dbReference type="Proteomes" id="UP000008084">
    <property type="component" value="Chromosome"/>
</dbReference>
<dbReference type="EMBL" id="FR729477">
    <property type="protein sequence ID" value="CBY28580.1"/>
    <property type="molecule type" value="Genomic_DNA"/>
</dbReference>
<organism evidence="3 4">
    <name type="scientific">Yersinia enterocolitica subsp. palearctica serotype O:3 (strain DSM 13030 / CIP 106945 / Y11)</name>
    <dbReference type="NCBI Taxonomy" id="930944"/>
    <lineage>
        <taxon>Bacteria</taxon>
        <taxon>Pseudomonadati</taxon>
        <taxon>Pseudomonadota</taxon>
        <taxon>Gammaproteobacteria</taxon>
        <taxon>Enterobacterales</taxon>
        <taxon>Yersiniaceae</taxon>
        <taxon>Yersinia</taxon>
    </lineage>
</organism>
<dbReference type="PROSITE" id="PS51677">
    <property type="entry name" value="NODB"/>
    <property type="match status" value="1"/>
</dbReference>
<feature type="domain" description="NodB homology" evidence="2">
    <location>
        <begin position="267"/>
        <end position="452"/>
    </location>
</feature>
<dbReference type="Gene3D" id="3.20.20.370">
    <property type="entry name" value="Glycoside hydrolase/deacetylase"/>
    <property type="match status" value="1"/>
</dbReference>
<dbReference type="InterPro" id="IPR011330">
    <property type="entry name" value="Glyco_hydro/deAcase_b/a-brl"/>
</dbReference>
<dbReference type="InterPro" id="IPR002509">
    <property type="entry name" value="NODB_dom"/>
</dbReference>
<keyword evidence="1" id="KW-0732">Signal</keyword>
<accession>A0A0H3NTM3</accession>
<sequence>MLAHRIFPFLIQRQMRISRTIMWHKNRIAIGMLLGIVMSVMMPATHADLLPDEAVLTPKYMVTARDSEIYSLVGEQVIPVGEVKEDQLIQVLPAAAEYYEFKFGNGIGFIDKDDLRDINKARKNNDILGDLNKPLPNQNIIIKRETPVYLAADVDSEQFATLVENLRYPIVGKLKDKLSNTWYQVNIGDRLGYVSSSDAEIDNGIPILTYHHMLKNEENKRFLNTSTTTSDAAFSNQMTYLKQTGYETISLYQLEGYLNNKINLPGKVVVLTFDDGLKSVHRYAYPILKENGFRATAFIISSRIKRHPQKWNPDSLQFMSISELKEIQDVFDIQSHTHFLHRTDNKRNPILLSRSYHNIVFDFEHSRRALSQFNPHVVFLSYPFGGFNQTAIDAAKNAGFHLAVTTMQGKVKPGDNPYTLKRLYILRTDSIPTMAERIANEPGQPVAPAHLR</sequence>
<evidence type="ECO:0000259" key="2">
    <source>
        <dbReference type="PROSITE" id="PS51677"/>
    </source>
</evidence>
<dbReference type="GO" id="GO:0016810">
    <property type="term" value="F:hydrolase activity, acting on carbon-nitrogen (but not peptide) bonds"/>
    <property type="evidence" value="ECO:0007669"/>
    <property type="project" value="InterPro"/>
</dbReference>
<dbReference type="PANTHER" id="PTHR34216:SF13">
    <property type="entry name" value="XYLANASE_CHITIN DEACETYLASE"/>
    <property type="match status" value="1"/>
</dbReference>
<name>A0A0H3NTM3_YERE1</name>
<dbReference type="HOGENOM" id="CLU_030024_4_0_6"/>
<dbReference type="KEGG" id="yey:Y11_39501"/>
<evidence type="ECO:0000313" key="3">
    <source>
        <dbReference type="EMBL" id="CBY28580.1"/>
    </source>
</evidence>
<proteinExistence type="predicted"/>
<reference evidence="3 4" key="1">
    <citation type="journal article" date="2011" name="J. Bacteriol.">
        <title>Complete genome sequence of Yersinia enterocolitica subsp. palearctica serogroup O:3.</title>
        <authorList>
            <person name="Batzilla J."/>
            <person name="Hoper D."/>
            <person name="Antonenka U."/>
            <person name="Heesemann J."/>
            <person name="Rakin A."/>
        </authorList>
    </citation>
    <scope>NUCLEOTIDE SEQUENCE [LARGE SCALE GENOMIC DNA]</scope>
    <source>
        <strain evidence="4">DSM 13030 / CIP 106945 / Y11</strain>
    </source>
</reference>